<feature type="transmembrane region" description="Helical" evidence="2">
    <location>
        <begin position="400"/>
        <end position="426"/>
    </location>
</feature>
<feature type="region of interest" description="Disordered" evidence="1">
    <location>
        <begin position="366"/>
        <end position="392"/>
    </location>
</feature>
<dbReference type="Proteomes" id="UP001589611">
    <property type="component" value="Unassembled WGS sequence"/>
</dbReference>
<feature type="region of interest" description="Disordered" evidence="1">
    <location>
        <begin position="461"/>
        <end position="569"/>
    </location>
</feature>
<reference evidence="3 4" key="1">
    <citation type="submission" date="2024-09" db="EMBL/GenBank/DDBJ databases">
        <authorList>
            <person name="Sun Q."/>
            <person name="Mori K."/>
        </authorList>
    </citation>
    <scope>NUCLEOTIDE SEQUENCE [LARGE SCALE GENOMIC DNA]</scope>
    <source>
        <strain evidence="3 4">JCM 1342</strain>
    </source>
</reference>
<feature type="region of interest" description="Disordered" evidence="1">
    <location>
        <begin position="329"/>
        <end position="349"/>
    </location>
</feature>
<evidence type="ECO:0000256" key="2">
    <source>
        <dbReference type="SAM" id="Phobius"/>
    </source>
</evidence>
<feature type="transmembrane region" description="Helical" evidence="2">
    <location>
        <begin position="113"/>
        <end position="133"/>
    </location>
</feature>
<accession>A0ABV5T2Z2</accession>
<keyword evidence="2" id="KW-0472">Membrane</keyword>
<feature type="transmembrane region" description="Helical" evidence="2">
    <location>
        <begin position="145"/>
        <end position="165"/>
    </location>
</feature>
<keyword evidence="4" id="KW-1185">Reference proteome</keyword>
<name>A0ABV5T2Z2_9MICO</name>
<dbReference type="RefSeq" id="WP_344712120.1">
    <property type="nucleotide sequence ID" value="NZ_BAAAWH010000001.1"/>
</dbReference>
<feature type="compositionally biased region" description="Basic and acidic residues" evidence="1">
    <location>
        <begin position="504"/>
        <end position="514"/>
    </location>
</feature>
<evidence type="ECO:0000313" key="3">
    <source>
        <dbReference type="EMBL" id="MFB9645669.1"/>
    </source>
</evidence>
<feature type="transmembrane region" description="Helical" evidence="2">
    <location>
        <begin position="438"/>
        <end position="458"/>
    </location>
</feature>
<keyword evidence="2" id="KW-1133">Transmembrane helix</keyword>
<feature type="transmembrane region" description="Helical" evidence="2">
    <location>
        <begin position="234"/>
        <end position="258"/>
    </location>
</feature>
<comment type="caution">
    <text evidence="3">The sequence shown here is derived from an EMBL/GenBank/DDBJ whole genome shotgun (WGS) entry which is preliminary data.</text>
</comment>
<keyword evidence="2" id="KW-0812">Transmembrane</keyword>
<dbReference type="InterPro" id="IPR045931">
    <property type="entry name" value="DUF6350"/>
</dbReference>
<organism evidence="3 4">
    <name type="scientific">Microbacterium terregens</name>
    <dbReference type="NCBI Taxonomy" id="69363"/>
    <lineage>
        <taxon>Bacteria</taxon>
        <taxon>Bacillati</taxon>
        <taxon>Actinomycetota</taxon>
        <taxon>Actinomycetes</taxon>
        <taxon>Micrococcales</taxon>
        <taxon>Microbacteriaceae</taxon>
        <taxon>Microbacterium</taxon>
    </lineage>
</organism>
<gene>
    <name evidence="3" type="ORF">ACFFPJ_07650</name>
</gene>
<protein>
    <submittedName>
        <fullName evidence="3">DUF6350 family protein</fullName>
    </submittedName>
</protein>
<feature type="transmembrane region" description="Helical" evidence="2">
    <location>
        <begin position="200"/>
        <end position="222"/>
    </location>
</feature>
<dbReference type="Pfam" id="PF19877">
    <property type="entry name" value="DUF6350"/>
    <property type="match status" value="1"/>
</dbReference>
<sequence>MHRLIVVLLAAVDAAIAAAVGIAATLAPLTVLWVVGMSGTAEWGTLWPASAAVWQLGNLVPLHVTLPGDYLAVAGIDPTAASFVLSLAPLAFAVFTAIFAARSGVRASQADAWVTGVVTGSVVFTALATAIALTSGTAIAQVELWQAILMPALVFALPLCAGAVVTEWREAGAGLIARVRDRVERAPHGWADAVGLTVRGAGVVLTGLIGLGALVLAAALLLRGGEVVALFEAANVDALGAVIVTLTQLAYLPTLVIWGMSFVAGPGFAVGIDTAVSPAGTQLGVIPGIPVLGALPASTTPWLLLLALLPVALGALAGWIARSRLAAPPRAVEPGPSDHPTHPDAVPGGTRSSALTALLAGVDGTRPSAVAPARDGGRTGVQDDGTELGSPAGDPIGARLVIAVGIAVLAGAGAALLCLLASGSIGPGRLAEVGPPPGPVALAVGAEVLLGAGILLLSPRRRTRAARREQGREAPAPAEEPPSNGFAWSPSDAATQPVVSADAWARDVDPHDVDPYDADQAAPGVEDAAPEVSDPGRSEPPPSPRSDDPDATPTVDLGPRRPKPLPPID</sequence>
<proteinExistence type="predicted"/>
<dbReference type="EMBL" id="JBHMBE010000003">
    <property type="protein sequence ID" value="MFB9645669.1"/>
    <property type="molecule type" value="Genomic_DNA"/>
</dbReference>
<evidence type="ECO:0000256" key="1">
    <source>
        <dbReference type="SAM" id="MobiDB-lite"/>
    </source>
</evidence>
<evidence type="ECO:0000313" key="4">
    <source>
        <dbReference type="Proteomes" id="UP001589611"/>
    </source>
</evidence>
<feature type="transmembrane region" description="Helical" evidence="2">
    <location>
        <begin position="80"/>
        <end position="101"/>
    </location>
</feature>
<feature type="transmembrane region" description="Helical" evidence="2">
    <location>
        <begin position="302"/>
        <end position="321"/>
    </location>
</feature>